<comment type="similarity">
    <text evidence="8">Belongs to the TRAP transporter small permease family.</text>
</comment>
<comment type="subcellular location">
    <subcellularLocation>
        <location evidence="1">Cell inner membrane</location>
        <topology evidence="1">Multi-pass membrane protein</topology>
    </subcellularLocation>
</comment>
<reference evidence="11 12" key="1">
    <citation type="submission" date="2016-04" db="EMBL/GenBank/DDBJ databases">
        <title>Comparative Genomics and Epigenetics of Sporosarcina ureae.</title>
        <authorList>
            <person name="Oliver A.S."/>
            <person name="Cooper K.K."/>
        </authorList>
    </citation>
    <scope>NUCLEOTIDE SEQUENCE [LARGE SCALE GENOMIC DNA]</scope>
    <source>
        <strain evidence="11 12">S204</strain>
    </source>
</reference>
<organism evidence="11 12">
    <name type="scientific">Sporosarcina ureae</name>
    <dbReference type="NCBI Taxonomy" id="1571"/>
    <lineage>
        <taxon>Bacteria</taxon>
        <taxon>Bacillati</taxon>
        <taxon>Bacillota</taxon>
        <taxon>Bacilli</taxon>
        <taxon>Bacillales</taxon>
        <taxon>Caryophanaceae</taxon>
        <taxon>Sporosarcina</taxon>
    </lineage>
</organism>
<keyword evidence="2" id="KW-0813">Transport</keyword>
<protein>
    <recommendedName>
        <fullName evidence="10">Tripartite ATP-independent periplasmic transporters DctQ component domain-containing protein</fullName>
    </recommendedName>
</protein>
<keyword evidence="12" id="KW-1185">Reference proteome</keyword>
<evidence type="ECO:0000256" key="7">
    <source>
        <dbReference type="ARBA" id="ARBA00023136"/>
    </source>
</evidence>
<feature type="transmembrane region" description="Helical" evidence="9">
    <location>
        <begin position="14"/>
        <end position="35"/>
    </location>
</feature>
<evidence type="ECO:0000256" key="3">
    <source>
        <dbReference type="ARBA" id="ARBA00022475"/>
    </source>
</evidence>
<proteinExistence type="inferred from homology"/>
<keyword evidence="7 9" id="KW-0472">Membrane</keyword>
<evidence type="ECO:0000259" key="10">
    <source>
        <dbReference type="Pfam" id="PF04290"/>
    </source>
</evidence>
<feature type="transmembrane region" description="Helical" evidence="9">
    <location>
        <begin position="125"/>
        <end position="146"/>
    </location>
</feature>
<dbReference type="Proteomes" id="UP000192486">
    <property type="component" value="Chromosome"/>
</dbReference>
<evidence type="ECO:0000256" key="1">
    <source>
        <dbReference type="ARBA" id="ARBA00004429"/>
    </source>
</evidence>
<evidence type="ECO:0000256" key="9">
    <source>
        <dbReference type="SAM" id="Phobius"/>
    </source>
</evidence>
<evidence type="ECO:0000256" key="5">
    <source>
        <dbReference type="ARBA" id="ARBA00022692"/>
    </source>
</evidence>
<dbReference type="PANTHER" id="PTHR35011">
    <property type="entry name" value="2,3-DIKETO-L-GULONATE TRAP TRANSPORTER SMALL PERMEASE PROTEIN YIAM"/>
    <property type="match status" value="1"/>
</dbReference>
<name>A0ABN4YQF2_SPOUR</name>
<evidence type="ECO:0000313" key="11">
    <source>
        <dbReference type="EMBL" id="ARF14035.1"/>
    </source>
</evidence>
<dbReference type="EMBL" id="CP015108">
    <property type="protein sequence ID" value="ARF14035.1"/>
    <property type="molecule type" value="Genomic_DNA"/>
</dbReference>
<keyword evidence="4" id="KW-0997">Cell inner membrane</keyword>
<feature type="domain" description="Tripartite ATP-independent periplasmic transporters DctQ component" evidence="10">
    <location>
        <begin position="23"/>
        <end position="150"/>
    </location>
</feature>
<sequence length="170" mass="20004">MPVLRWIDHNVERVILFLLLSVMTIVIILQVFMRYVVESSLTWSEELARFCFVWLIYIGISYGVKRARHIRVEALLSVFKRRGKYVINMIAHLMFLFFALIAVYYGFTIYQAIKDTGQVAPSIRISMSIMYLGMPIGMLLTSVRLIQRIYIETKLYRSNEEIIDNDIPRL</sequence>
<keyword evidence="5 9" id="KW-0812">Transmembrane</keyword>
<dbReference type="InterPro" id="IPR007387">
    <property type="entry name" value="TRAP_DctQ"/>
</dbReference>
<dbReference type="Pfam" id="PF04290">
    <property type="entry name" value="DctQ"/>
    <property type="match status" value="1"/>
</dbReference>
<dbReference type="RefSeq" id="WP_029054805.1">
    <property type="nucleotide sequence ID" value="NZ_CP015108.1"/>
</dbReference>
<evidence type="ECO:0000256" key="6">
    <source>
        <dbReference type="ARBA" id="ARBA00022989"/>
    </source>
</evidence>
<feature type="transmembrane region" description="Helical" evidence="9">
    <location>
        <begin position="47"/>
        <end position="64"/>
    </location>
</feature>
<gene>
    <name evidence="11" type="ORF">SporoS204_07680</name>
</gene>
<evidence type="ECO:0000313" key="12">
    <source>
        <dbReference type="Proteomes" id="UP000192486"/>
    </source>
</evidence>
<feature type="transmembrane region" description="Helical" evidence="9">
    <location>
        <begin position="85"/>
        <end position="105"/>
    </location>
</feature>
<evidence type="ECO:0000256" key="4">
    <source>
        <dbReference type="ARBA" id="ARBA00022519"/>
    </source>
</evidence>
<evidence type="ECO:0000256" key="8">
    <source>
        <dbReference type="ARBA" id="ARBA00038436"/>
    </source>
</evidence>
<keyword evidence="3" id="KW-1003">Cell membrane</keyword>
<keyword evidence="6 9" id="KW-1133">Transmembrane helix</keyword>
<evidence type="ECO:0000256" key="2">
    <source>
        <dbReference type="ARBA" id="ARBA00022448"/>
    </source>
</evidence>
<dbReference type="PANTHER" id="PTHR35011:SF2">
    <property type="entry name" value="2,3-DIKETO-L-GULONATE TRAP TRANSPORTER SMALL PERMEASE PROTEIN YIAM"/>
    <property type="match status" value="1"/>
</dbReference>
<accession>A0ABN4YQF2</accession>
<dbReference type="InterPro" id="IPR055348">
    <property type="entry name" value="DctQ"/>
</dbReference>